<dbReference type="InterPro" id="IPR059206">
    <property type="entry name" value="Sll1717-like"/>
</dbReference>
<organism evidence="2 3">
    <name type="scientific">Flavobacterium restrictum</name>
    <dbReference type="NCBI Taxonomy" id="2594428"/>
    <lineage>
        <taxon>Bacteria</taxon>
        <taxon>Pseudomonadati</taxon>
        <taxon>Bacteroidota</taxon>
        <taxon>Flavobacteriia</taxon>
        <taxon>Flavobacteriales</taxon>
        <taxon>Flavobacteriaceae</taxon>
        <taxon>Flavobacterium</taxon>
    </lineage>
</organism>
<evidence type="ECO:0000313" key="3">
    <source>
        <dbReference type="Proteomes" id="UP000316371"/>
    </source>
</evidence>
<dbReference type="Proteomes" id="UP000316371">
    <property type="component" value="Unassembled WGS sequence"/>
</dbReference>
<evidence type="ECO:0000313" key="2">
    <source>
        <dbReference type="EMBL" id="TRX35210.1"/>
    </source>
</evidence>
<dbReference type="OrthoDB" id="779537at2"/>
<proteinExistence type="predicted"/>
<accession>A0A553DRA3</accession>
<dbReference type="AlphaFoldDB" id="A0A553DRA3"/>
<reference evidence="2 3" key="1">
    <citation type="submission" date="2019-07" db="EMBL/GenBank/DDBJ databases">
        <title>Novel species of Flavobacterium.</title>
        <authorList>
            <person name="Liu Q."/>
            <person name="Xin Y.-H."/>
        </authorList>
    </citation>
    <scope>NUCLEOTIDE SEQUENCE [LARGE SCALE GENOMIC DNA]</scope>
    <source>
        <strain evidence="2 3">LB1R34</strain>
    </source>
</reference>
<name>A0A553DRA3_9FLAO</name>
<dbReference type="EMBL" id="VJZT01000028">
    <property type="protein sequence ID" value="TRX35210.1"/>
    <property type="molecule type" value="Genomic_DNA"/>
</dbReference>
<dbReference type="SUPFAM" id="SSF52540">
    <property type="entry name" value="P-loop containing nucleoside triphosphate hydrolases"/>
    <property type="match status" value="1"/>
</dbReference>
<dbReference type="Pfam" id="PF07693">
    <property type="entry name" value="KAP_NTPase"/>
    <property type="match status" value="1"/>
</dbReference>
<dbReference type="Gene3D" id="3.40.50.300">
    <property type="entry name" value="P-loop containing nucleotide triphosphate hydrolases"/>
    <property type="match status" value="1"/>
</dbReference>
<dbReference type="InterPro" id="IPR027417">
    <property type="entry name" value="P-loop_NTPase"/>
</dbReference>
<keyword evidence="3" id="KW-1185">Reference proteome</keyword>
<dbReference type="RefSeq" id="WP_144257656.1">
    <property type="nucleotide sequence ID" value="NZ_VJZT01000028.1"/>
</dbReference>
<protein>
    <recommendedName>
        <fullName evidence="1">KAP NTPase domain-containing protein</fullName>
    </recommendedName>
</protein>
<feature type="domain" description="KAP NTPase" evidence="1">
    <location>
        <begin position="47"/>
        <end position="125"/>
    </location>
</feature>
<dbReference type="NCBIfam" id="NF047389">
    <property type="entry name" value="ATPase_Sll1717"/>
    <property type="match status" value="1"/>
</dbReference>
<evidence type="ECO:0000259" key="1">
    <source>
        <dbReference type="Pfam" id="PF07693"/>
    </source>
</evidence>
<dbReference type="InterPro" id="IPR011646">
    <property type="entry name" value="KAP_P-loop"/>
</dbReference>
<sequence>MTTIKDFYGQYNLIENPFASFTTENESQRFDKTFVKPNDYETILENFSQTNSIILSGDRGTGKTALIKDFINKVDAENTVLVHIIDFSPLKSDYNLNDLYKFLISNLSVSLFSNLAERKTRISNLNREEKLLLCYLLKNFVPQISKGILREKIENIQISWLQRNYKKFENIFRGVFNYGATAGGVFIDEYIAKHFTGLPPLSDSVQIKNFFPELPTSNIEEEFINQETSYQLLLRIAKLSKKLSFNRVLIVFDRADEDSRFMNDAELISDFIVKILTDNKLFLEEDLQVVFSTWSTPFNFIKDQVRTQKHYCPTLSWSNEDLKKALNQRLLAYSDGIVSDYKTLFEDSITELEIENVFEIANNNPRDLWHIFNNLFKVQFESDSNSTKIESESIPKALVKFVTTFNYYEYYPKKSNSRANTMDIYSYTKHLLKLDTEIFTKNQLNEKAQTGGSTINYVIGMERIGLIGLDSQQGGIAQYRIKDSKVIFALKNGLEINKT</sequence>
<gene>
    <name evidence="2" type="ORF">FNW21_15460</name>
</gene>
<comment type="caution">
    <text evidence="2">The sequence shown here is derived from an EMBL/GenBank/DDBJ whole genome shotgun (WGS) entry which is preliminary data.</text>
</comment>